<dbReference type="InterPro" id="IPR051731">
    <property type="entry name" value="DENND11/AVL9_GEFs"/>
</dbReference>
<sequence length="540" mass="60400">MTLQPVLELENNRVIQHVLVVGFHHKKGAVVEYAFPPLSKNSDIIEVPELWRHMPSLAIPDGAHNFEWDIIYFHLPSLEEPGKALFCISCYRQIQAQDVKNPTKDITRSSVQKAICVISRLPLFGHIRVHVWEVADHYMKGGDFSVVGEFPKLFRNLNLRLSPEMLRSPELFFGLKVIDLLLLFRHRLLVLLKCILLEKRILFVHSPVHALSASILAMLSLLPRMLEDGLFNATDIPTSSYSVLPPVGKTDRKFSEDSETLEPQNGPHLDLEILDKINLEQAGFPFPVFGRGNVCHPFLALPYVDLLSSENVRGFVVGASNILFKQKKHLSDVIVELEGGKVDILDPELKKTTSLSTEDSRFMDYLVRRVTESSDGAISPDSTCSSGCKKQGADDWVRKAFWVYFIHLAATVDQETVSSQANAEMQSDSFSGAFVSSWRETRNFQLWDRKAKIVNVPHARHPFAGSVSMADMKIKLAQISHNMQTTERGKKINESLAVTGKAVGGAIEQAKGFISNLWTGLSTQRSLLPSEDKEGSSSST</sequence>
<dbReference type="InterPro" id="IPR037516">
    <property type="entry name" value="Tripartite_DENN"/>
</dbReference>
<dbReference type="OrthoDB" id="26278at2759"/>
<dbReference type="PROSITE" id="PS50211">
    <property type="entry name" value="DENN"/>
    <property type="match status" value="1"/>
</dbReference>
<dbReference type="Proteomes" id="UP000678499">
    <property type="component" value="Unassembled WGS sequence"/>
</dbReference>
<feature type="domain" description="UDENN" evidence="2">
    <location>
        <begin position="16"/>
        <end position="460"/>
    </location>
</feature>
<dbReference type="Gene3D" id="3.40.50.11500">
    <property type="match status" value="1"/>
</dbReference>
<dbReference type="AlphaFoldDB" id="A0A7R9GIX6"/>
<evidence type="ECO:0000313" key="4">
    <source>
        <dbReference type="Proteomes" id="UP000678499"/>
    </source>
</evidence>
<dbReference type="PANTHER" id="PTHR31017:SF1">
    <property type="entry name" value="LATE SECRETORY PATHWAY PROTEIN AVL9 HOMOLOG"/>
    <property type="match status" value="1"/>
</dbReference>
<keyword evidence="4" id="KW-1185">Reference proteome</keyword>
<name>A0A7R9GIX6_9CRUS</name>
<dbReference type="PANTHER" id="PTHR31017">
    <property type="entry name" value="LATE SECRETORY PATHWAY PROTEIN AVL9-RELATED"/>
    <property type="match status" value="1"/>
</dbReference>
<organism evidence="3">
    <name type="scientific">Notodromas monacha</name>
    <dbReference type="NCBI Taxonomy" id="399045"/>
    <lineage>
        <taxon>Eukaryota</taxon>
        <taxon>Metazoa</taxon>
        <taxon>Ecdysozoa</taxon>
        <taxon>Arthropoda</taxon>
        <taxon>Crustacea</taxon>
        <taxon>Oligostraca</taxon>
        <taxon>Ostracoda</taxon>
        <taxon>Podocopa</taxon>
        <taxon>Podocopida</taxon>
        <taxon>Cypridocopina</taxon>
        <taxon>Cypridoidea</taxon>
        <taxon>Cyprididae</taxon>
        <taxon>Notodromas</taxon>
    </lineage>
</organism>
<proteinExistence type="inferred from homology"/>
<dbReference type="Pfam" id="PF09794">
    <property type="entry name" value="Avl9"/>
    <property type="match status" value="1"/>
</dbReference>
<evidence type="ECO:0000256" key="1">
    <source>
        <dbReference type="ARBA" id="ARBA00038178"/>
    </source>
</evidence>
<evidence type="ECO:0000259" key="2">
    <source>
        <dbReference type="PROSITE" id="PS50211"/>
    </source>
</evidence>
<dbReference type="InterPro" id="IPR018307">
    <property type="entry name" value="ABL9/DENND6_dom"/>
</dbReference>
<dbReference type="EMBL" id="CAJPEX010003508">
    <property type="protein sequence ID" value="CAG0922280.1"/>
    <property type="molecule type" value="Genomic_DNA"/>
</dbReference>
<dbReference type="InterPro" id="IPR043153">
    <property type="entry name" value="DENN_C"/>
</dbReference>
<gene>
    <name evidence="3" type="ORF">NMOB1V02_LOCUS9759</name>
</gene>
<evidence type="ECO:0000313" key="3">
    <source>
        <dbReference type="EMBL" id="CAD7282128.1"/>
    </source>
</evidence>
<reference evidence="3" key="1">
    <citation type="submission" date="2020-11" db="EMBL/GenBank/DDBJ databases">
        <authorList>
            <person name="Tran Van P."/>
        </authorList>
    </citation>
    <scope>NUCLEOTIDE SEQUENCE</scope>
</reference>
<dbReference type="GO" id="GO:0005737">
    <property type="term" value="C:cytoplasm"/>
    <property type="evidence" value="ECO:0007669"/>
    <property type="project" value="TreeGrafter"/>
</dbReference>
<accession>A0A7R9GIX6</accession>
<dbReference type="EMBL" id="OA885545">
    <property type="protein sequence ID" value="CAD7282128.1"/>
    <property type="molecule type" value="Genomic_DNA"/>
</dbReference>
<comment type="similarity">
    <text evidence="1">Belongs to the AVL9 family.</text>
</comment>
<protein>
    <recommendedName>
        <fullName evidence="2">UDENN domain-containing protein</fullName>
    </recommendedName>
</protein>